<comment type="caution">
    <text evidence="3">The sequence shown here is derived from an EMBL/GenBank/DDBJ whole genome shotgun (WGS) entry which is preliminary data.</text>
</comment>
<evidence type="ECO:0000313" key="3">
    <source>
        <dbReference type="EMBL" id="GLS27366.1"/>
    </source>
</evidence>
<feature type="domain" description="Baseplate J-like C-terminal" evidence="2">
    <location>
        <begin position="211"/>
        <end position="284"/>
    </location>
</feature>
<gene>
    <name evidence="3" type="ORF">GCM10007877_30850</name>
</gene>
<dbReference type="Proteomes" id="UP001156870">
    <property type="component" value="Unassembled WGS sequence"/>
</dbReference>
<dbReference type="InterPro" id="IPR058530">
    <property type="entry name" value="Baseplate_J-like_C"/>
</dbReference>
<evidence type="ECO:0008006" key="5">
    <source>
        <dbReference type="Google" id="ProtNLM"/>
    </source>
</evidence>
<dbReference type="Pfam" id="PF26079">
    <property type="entry name" value="Baseplate_J_C"/>
    <property type="match status" value="1"/>
</dbReference>
<protein>
    <recommendedName>
        <fullName evidence="5">Baseplate protein J-like domain-containing protein</fullName>
    </recommendedName>
</protein>
<sequence>MSAFTQIDLSELPPPNILEALDYDTILAATKTELKAIAPDIDVDALLPSDPITKLLEIMAYREMHLLHRINESAQGVMLAKATGANLDNLAALLNIQRLILEPGEPSAGIEPVFESDERLRERTQLAFEGFSTAGPVGAYVFHALSASAQVKDVVVYSDFPGEVEVRILSTEEDGKASPELLTKVSDALNDDNVRPITDLVSVNSADIVPYTINATLVLAEGVGAQEVLELARAATKAYIEKSHKLGFDITRAALFSILHQPGVKNVQLHQPTTDILIKRHQAPSGSILSIDSSANATAAPTDLAEGVSFTNQSTAAGKLKGVVTIEPALDETDITHYALYWGGNNAEKLPLGAKLYTVVNEQLTLDHSGAINIVMVSLDGKTFYVEGDDYEMDGQQINVFNKSLEGKAVRVSYDLPAIAELSKSLSSLEHDFSTRINVPTGATHFLVFTKNEFGEMLYGQSVEI</sequence>
<dbReference type="RefSeq" id="WP_232595363.1">
    <property type="nucleotide sequence ID" value="NZ_BSPD01000075.1"/>
</dbReference>
<evidence type="ECO:0000259" key="1">
    <source>
        <dbReference type="Pfam" id="PF26078"/>
    </source>
</evidence>
<dbReference type="InterPro" id="IPR058531">
    <property type="entry name" value="Baseplate_J_M"/>
</dbReference>
<dbReference type="InterPro" id="IPR052726">
    <property type="entry name" value="Phage_Baseplate_Hub"/>
</dbReference>
<dbReference type="PANTHER" id="PTHR35862">
    <property type="entry name" value="FELS-2 PROPHAGE PROTEIN"/>
    <property type="match status" value="1"/>
</dbReference>
<dbReference type="EMBL" id="BSPD01000075">
    <property type="protein sequence ID" value="GLS27366.1"/>
    <property type="molecule type" value="Genomic_DNA"/>
</dbReference>
<dbReference type="Pfam" id="PF26078">
    <property type="entry name" value="Baseplate_J_M"/>
    <property type="match status" value="1"/>
</dbReference>
<keyword evidence="4" id="KW-1185">Reference proteome</keyword>
<accession>A0AA37WPV7</accession>
<dbReference type="PANTHER" id="PTHR35862:SF1">
    <property type="entry name" value="FELS-2 PROPHAGE PROTEIN"/>
    <property type="match status" value="1"/>
</dbReference>
<evidence type="ECO:0000313" key="4">
    <source>
        <dbReference type="Proteomes" id="UP001156870"/>
    </source>
</evidence>
<feature type="domain" description="Baseplate J-like central" evidence="1">
    <location>
        <begin position="132"/>
        <end position="203"/>
    </location>
</feature>
<evidence type="ECO:0000259" key="2">
    <source>
        <dbReference type="Pfam" id="PF26079"/>
    </source>
</evidence>
<reference evidence="3 4" key="1">
    <citation type="journal article" date="2014" name="Int. J. Syst. Evol. Microbiol.">
        <title>Complete genome sequence of Corynebacterium casei LMG S-19264T (=DSM 44701T), isolated from a smear-ripened cheese.</title>
        <authorList>
            <consortium name="US DOE Joint Genome Institute (JGI-PGF)"/>
            <person name="Walter F."/>
            <person name="Albersmeier A."/>
            <person name="Kalinowski J."/>
            <person name="Ruckert C."/>
        </authorList>
    </citation>
    <scope>NUCLEOTIDE SEQUENCE [LARGE SCALE GENOMIC DNA]</scope>
    <source>
        <strain evidence="3 4">NBRC 110095</strain>
    </source>
</reference>
<dbReference type="AlphaFoldDB" id="A0AA37WPV7"/>
<organism evidence="3 4">
    <name type="scientific">Marinibactrum halimedae</name>
    <dbReference type="NCBI Taxonomy" id="1444977"/>
    <lineage>
        <taxon>Bacteria</taxon>
        <taxon>Pseudomonadati</taxon>
        <taxon>Pseudomonadota</taxon>
        <taxon>Gammaproteobacteria</taxon>
        <taxon>Cellvibrionales</taxon>
        <taxon>Cellvibrionaceae</taxon>
        <taxon>Marinibactrum</taxon>
    </lineage>
</organism>
<proteinExistence type="predicted"/>
<name>A0AA37WPV7_9GAMM</name>